<reference evidence="2 3" key="1">
    <citation type="submission" date="2024-09" db="EMBL/GenBank/DDBJ databases">
        <title>Chromosome-scale assembly of Riccia sorocarpa.</title>
        <authorList>
            <person name="Paukszto L."/>
        </authorList>
    </citation>
    <scope>NUCLEOTIDE SEQUENCE [LARGE SCALE GENOMIC DNA]</scope>
    <source>
        <strain evidence="2">LP-2024</strain>
        <tissue evidence="2">Aerial parts of the thallus</tissue>
    </source>
</reference>
<comment type="caution">
    <text evidence="2">The sequence shown here is derived from an EMBL/GenBank/DDBJ whole genome shotgun (WGS) entry which is preliminary data.</text>
</comment>
<evidence type="ECO:0000313" key="2">
    <source>
        <dbReference type="EMBL" id="KAL3691254.1"/>
    </source>
</evidence>
<feature type="compositionally biased region" description="Basic and acidic residues" evidence="1">
    <location>
        <begin position="137"/>
        <end position="163"/>
    </location>
</feature>
<organism evidence="2 3">
    <name type="scientific">Riccia sorocarpa</name>
    <dbReference type="NCBI Taxonomy" id="122646"/>
    <lineage>
        <taxon>Eukaryota</taxon>
        <taxon>Viridiplantae</taxon>
        <taxon>Streptophyta</taxon>
        <taxon>Embryophyta</taxon>
        <taxon>Marchantiophyta</taxon>
        <taxon>Marchantiopsida</taxon>
        <taxon>Marchantiidae</taxon>
        <taxon>Marchantiales</taxon>
        <taxon>Ricciaceae</taxon>
        <taxon>Riccia</taxon>
    </lineage>
</organism>
<dbReference type="Proteomes" id="UP001633002">
    <property type="component" value="Unassembled WGS sequence"/>
</dbReference>
<dbReference type="EMBL" id="JBJQOH010000003">
    <property type="protein sequence ID" value="KAL3691254.1"/>
    <property type="molecule type" value="Genomic_DNA"/>
</dbReference>
<name>A0ABD3HLX1_9MARC</name>
<feature type="region of interest" description="Disordered" evidence="1">
    <location>
        <begin position="128"/>
        <end position="179"/>
    </location>
</feature>
<accession>A0ABD3HLX1</accession>
<evidence type="ECO:0000313" key="3">
    <source>
        <dbReference type="Proteomes" id="UP001633002"/>
    </source>
</evidence>
<keyword evidence="3" id="KW-1185">Reference proteome</keyword>
<gene>
    <name evidence="2" type="ORF">R1sor_004905</name>
</gene>
<dbReference type="AlphaFoldDB" id="A0ABD3HLX1"/>
<sequence>MKSKHQFDLEVRGYPPSRQLPHTFEALPPSFDVLHAKALHTWKEKFLQSNRNVEDNLKISNSERGVTISQSIPYGRSLISLFVRNMEAEASQILRFAQAFAEEARAEAAKVLAAARAEAEQILCSARTVPSGSSATDNEREKQRREKDAARKHREYWDSRSNLDDSSSAQLPAASKRDRGGRQIHRIMVELVNLFLRSTRSFSLGT</sequence>
<evidence type="ECO:0000256" key="1">
    <source>
        <dbReference type="SAM" id="MobiDB-lite"/>
    </source>
</evidence>
<protein>
    <submittedName>
        <fullName evidence="2">Uncharacterized protein</fullName>
    </submittedName>
</protein>
<proteinExistence type="predicted"/>